<dbReference type="PANTHER" id="PTHR14897:SF5">
    <property type="entry name" value="WD REPEAT AND COILED-COIL-CONTAINING PROTEIN"/>
    <property type="match status" value="1"/>
</dbReference>
<organism evidence="6 7">
    <name type="scientific">Strongylocentrotus purpuratus</name>
    <name type="common">Purple sea urchin</name>
    <dbReference type="NCBI Taxonomy" id="7668"/>
    <lineage>
        <taxon>Eukaryota</taxon>
        <taxon>Metazoa</taxon>
        <taxon>Echinodermata</taxon>
        <taxon>Eleutherozoa</taxon>
        <taxon>Echinozoa</taxon>
        <taxon>Echinoidea</taxon>
        <taxon>Euechinoidea</taxon>
        <taxon>Echinacea</taxon>
        <taxon>Camarodonta</taxon>
        <taxon>Echinidea</taxon>
        <taxon>Strongylocentrotidae</taxon>
        <taxon>Strongylocentrotus</taxon>
    </lineage>
</organism>
<dbReference type="OrthoDB" id="6409262at2759"/>
<keyword evidence="4" id="KW-0175">Coiled coil</keyword>
<dbReference type="KEGG" id="spu:100892608"/>
<dbReference type="Proteomes" id="UP000007110">
    <property type="component" value="Unassembled WGS sequence"/>
</dbReference>
<dbReference type="InterPro" id="IPR036322">
    <property type="entry name" value="WD40_repeat_dom_sf"/>
</dbReference>
<keyword evidence="7" id="KW-1185">Reference proteome</keyword>
<dbReference type="InParanoid" id="A0A7M7HKZ8"/>
<dbReference type="GO" id="GO:0019900">
    <property type="term" value="F:kinase binding"/>
    <property type="evidence" value="ECO:0000318"/>
    <property type="project" value="GO_Central"/>
</dbReference>
<feature type="compositionally biased region" description="Basic and acidic residues" evidence="5">
    <location>
        <begin position="356"/>
        <end position="377"/>
    </location>
</feature>
<dbReference type="InterPro" id="IPR028041">
    <property type="entry name" value="WDCP"/>
</dbReference>
<dbReference type="GeneID" id="100892608"/>
<reference evidence="6" key="2">
    <citation type="submission" date="2021-01" db="UniProtKB">
        <authorList>
            <consortium name="EnsemblMetazoa"/>
        </authorList>
    </citation>
    <scope>IDENTIFICATION</scope>
</reference>
<dbReference type="RefSeq" id="XP_011666825.2">
    <property type="nucleotide sequence ID" value="XM_011668523.2"/>
</dbReference>
<dbReference type="FunCoup" id="A0A7M7HKZ8">
    <property type="interactions" value="918"/>
</dbReference>
<feature type="region of interest" description="Disordered" evidence="5">
    <location>
        <begin position="356"/>
        <end position="392"/>
    </location>
</feature>
<reference evidence="7" key="1">
    <citation type="submission" date="2015-02" db="EMBL/GenBank/DDBJ databases">
        <title>Genome sequencing for Strongylocentrotus purpuratus.</title>
        <authorList>
            <person name="Murali S."/>
            <person name="Liu Y."/>
            <person name="Vee V."/>
            <person name="English A."/>
            <person name="Wang M."/>
            <person name="Skinner E."/>
            <person name="Han Y."/>
            <person name="Muzny D.M."/>
            <person name="Worley K.C."/>
            <person name="Gibbs R.A."/>
        </authorList>
    </citation>
    <scope>NUCLEOTIDE SEQUENCE</scope>
</reference>
<dbReference type="SUPFAM" id="SSF50978">
    <property type="entry name" value="WD40 repeat-like"/>
    <property type="match status" value="1"/>
</dbReference>
<proteinExistence type="predicted"/>
<dbReference type="PANTHER" id="PTHR14897">
    <property type="entry name" value="WD REPEAT AND COILED-COIL-CONTAINING PROTEIN"/>
    <property type="match status" value="1"/>
</dbReference>
<keyword evidence="3" id="KW-0677">Repeat</keyword>
<evidence type="ECO:0000256" key="5">
    <source>
        <dbReference type="SAM" id="MobiDB-lite"/>
    </source>
</evidence>
<evidence type="ECO:0000313" key="7">
    <source>
        <dbReference type="Proteomes" id="UP000007110"/>
    </source>
</evidence>
<dbReference type="AlphaFoldDB" id="A0A7M7HKZ8"/>
<feature type="compositionally biased region" description="Polar residues" evidence="5">
    <location>
        <begin position="378"/>
        <end position="387"/>
    </location>
</feature>
<accession>A0A7M7HKZ8</accession>
<dbReference type="EnsemblMetazoa" id="XM_011668523">
    <property type="protein sequence ID" value="XP_011666825"/>
    <property type="gene ID" value="LOC100892608"/>
</dbReference>
<evidence type="ECO:0000256" key="4">
    <source>
        <dbReference type="ARBA" id="ARBA00023054"/>
    </source>
</evidence>
<evidence type="ECO:0000313" key="6">
    <source>
        <dbReference type="EnsemblMetazoa" id="XP_011666825"/>
    </source>
</evidence>
<protein>
    <recommendedName>
        <fullName evidence="1">WD repeat and coiled-coil-containing protein</fullName>
    </recommendedName>
</protein>
<evidence type="ECO:0000256" key="1">
    <source>
        <dbReference type="ARBA" id="ARBA00015683"/>
    </source>
</evidence>
<dbReference type="Gene3D" id="2.130.10.10">
    <property type="entry name" value="YVTN repeat-like/Quinoprotein amine dehydrogenase"/>
    <property type="match status" value="1"/>
</dbReference>
<dbReference type="Pfam" id="PF15390">
    <property type="entry name" value="WDCP"/>
    <property type="match status" value="3"/>
</dbReference>
<evidence type="ECO:0000256" key="2">
    <source>
        <dbReference type="ARBA" id="ARBA00022574"/>
    </source>
</evidence>
<feature type="compositionally biased region" description="Basic and acidic residues" evidence="5">
    <location>
        <begin position="632"/>
        <end position="643"/>
    </location>
</feature>
<keyword evidence="2" id="KW-0853">WD repeat</keyword>
<name>A0A7M7HKZ8_STRPU</name>
<dbReference type="InterPro" id="IPR015943">
    <property type="entry name" value="WD40/YVTN_repeat-like_dom_sf"/>
</dbReference>
<evidence type="ECO:0000256" key="3">
    <source>
        <dbReference type="ARBA" id="ARBA00022737"/>
    </source>
</evidence>
<dbReference type="OMA" id="NERHHES"/>
<sequence>MDVEFKIAYGVAGRNILHYAVHPDLGFVWTDGECVYLSAITDSGHTIPSMHNTKTLGKFSEVTGCSWNQCQTLGTHYLAVQHKTCVVIWTVETRKSASNREFKKLYTVEHREHGRGCVWHPRKPLLVVFTKSQVVLYSIQKGETNVLDNGLDIIAACWTQDGHHLALADGNQLKIFTMDKENETTTDMQSTLIEGNLGSVCSMIPISNLIIAIATELPLQKIVTELSADPFSPETSVNECNKDDVQNGSHSVVRESRASVPVTHDHPDSHGLVYDLNLEANCDLVKFPIKKNAEICSSSIKQSTEGVIGSLESVINGPQNSSSANADKSHASRIVEDALKEKKGPIDVMDILSRTKEHKRSDDTETKVRSNERHHESITPTVNSTNEGETKDCSKPMYAPCSVMNDREARTCMYQAESIDEKPHYHLTKDLKLESNNGCHEGIPIRGKAIIVGSKLQMRHDGRENSSSESENKMVDLTFLKSHGAIGVPQFKQTREPGAGSCAKLTLFDVGSKKFVSHSDLHGIITPSIIHYQPNSRVIAIGSHSRRTLSLYSLKESLLKRLPQTIELGETERPVGVCSIPDTKGSILFAVTKPVSDDGSFRGVLPSSALEARRLFLKMVDLPIGQSTSTKEVTDSRSFHRDGATSAPGDDDDDGLQTLLLPGGVAFNANGESVGRRLGIEVLEEDEEHDAASVDPLRGHTLDVQPQSSHSGLYPTPENAAYVNLRLLNDGQVFQKCFLLQSGLLPLQTILDVFHLSQVEMQVGPRWIVLTSDNEGVVPLRFSAGSSYDVREATL</sequence>
<feature type="region of interest" description="Disordered" evidence="5">
    <location>
        <begin position="628"/>
        <end position="655"/>
    </location>
</feature>